<dbReference type="EMBL" id="ANIE01000001">
    <property type="protein sequence ID" value="KEF33178.1"/>
    <property type="molecule type" value="Genomic_DNA"/>
</dbReference>
<evidence type="ECO:0000313" key="1">
    <source>
        <dbReference type="EMBL" id="KEF33178.1"/>
    </source>
</evidence>
<reference evidence="1 2" key="1">
    <citation type="submission" date="2012-12" db="EMBL/GenBank/DDBJ databases">
        <title>Genome assembly of Marinobacter sp. AK21.</title>
        <authorList>
            <person name="Khatri I."/>
            <person name="Kumar R."/>
            <person name="Vaidya B."/>
            <person name="Subramanian S."/>
            <person name="Pinnaka A."/>
        </authorList>
    </citation>
    <scope>NUCLEOTIDE SEQUENCE [LARGE SCALE GENOMIC DNA]</scope>
    <source>
        <strain evidence="1 2">AK21</strain>
    </source>
</reference>
<dbReference type="Proteomes" id="UP000035057">
    <property type="component" value="Unassembled WGS sequence"/>
</dbReference>
<dbReference type="Pfam" id="PF12893">
    <property type="entry name" value="Lumazine_bd_2"/>
    <property type="match status" value="1"/>
</dbReference>
<accession>A0A072N886</accession>
<dbReference type="STRING" id="1137280.D777_00186"/>
<name>A0A072N886_9GAMM</name>
<dbReference type="RefSeq" id="WP_036127738.1">
    <property type="nucleotide sequence ID" value="NZ_ANIE01000001.1"/>
</dbReference>
<protein>
    <recommendedName>
        <fullName evidence="3">Lumazine-binding protein</fullName>
    </recommendedName>
</protein>
<organism evidence="1 2">
    <name type="scientific">Marinobacter nitratireducens</name>
    <dbReference type="NCBI Taxonomy" id="1137280"/>
    <lineage>
        <taxon>Bacteria</taxon>
        <taxon>Pseudomonadati</taxon>
        <taxon>Pseudomonadota</taxon>
        <taxon>Gammaproteobacteria</taxon>
        <taxon>Pseudomonadales</taxon>
        <taxon>Marinobacteraceae</taxon>
        <taxon>Marinobacter</taxon>
    </lineage>
</organism>
<dbReference type="InterPro" id="IPR032710">
    <property type="entry name" value="NTF2-like_dom_sf"/>
</dbReference>
<dbReference type="PATRIC" id="fig|1137280.3.peg.182"/>
<dbReference type="AlphaFoldDB" id="A0A072N886"/>
<evidence type="ECO:0000313" key="2">
    <source>
        <dbReference type="Proteomes" id="UP000035057"/>
    </source>
</evidence>
<proteinExistence type="predicted"/>
<comment type="caution">
    <text evidence="1">The sequence shown here is derived from an EMBL/GenBank/DDBJ whole genome shotgun (WGS) entry which is preliminary data.</text>
</comment>
<keyword evidence="2" id="KW-1185">Reference proteome</keyword>
<dbReference type="InterPro" id="IPR039437">
    <property type="entry name" value="FrzH/put_lumazine-bd"/>
</dbReference>
<evidence type="ECO:0008006" key="3">
    <source>
        <dbReference type="Google" id="ProtNLM"/>
    </source>
</evidence>
<sequence length="129" mass="14907">MNSAQPHKAILALLETYFEGLYRADSAMLTTVFHPDARYVSALPEDYRVLSFPEYRQVLDQRVSPARKGESRSERIISIEIAEPNLAFARVEMTMLGRDYTDFLTLIFDQGRWAIMAKIFHYEIANRGD</sequence>
<gene>
    <name evidence="1" type="ORF">D777_00186</name>
</gene>
<dbReference type="OrthoDB" id="5676998at2"/>
<dbReference type="Gene3D" id="3.10.450.50">
    <property type="match status" value="1"/>
</dbReference>
<dbReference type="SUPFAM" id="SSF54427">
    <property type="entry name" value="NTF2-like"/>
    <property type="match status" value="1"/>
</dbReference>